<dbReference type="EMBL" id="QNBD01000130">
    <property type="protein sequence ID" value="RKX70548.1"/>
    <property type="molecule type" value="Genomic_DNA"/>
</dbReference>
<dbReference type="InterPro" id="IPR044946">
    <property type="entry name" value="Restrct_endonuc_typeI_TRD_sf"/>
</dbReference>
<sequence>IRPNKHYESRYIKLFLESKIGKLILESITPQGIILAIKPKKLGDIEIPDIPYNKQITLIEKYNKGKDKYEKAISKAENAYIKLMDSIYKEMLG</sequence>
<dbReference type="GO" id="GO:0009307">
    <property type="term" value="P:DNA restriction-modification system"/>
    <property type="evidence" value="ECO:0007669"/>
    <property type="project" value="UniProtKB-KW"/>
</dbReference>
<dbReference type="Proteomes" id="UP000271125">
    <property type="component" value="Unassembled WGS sequence"/>
</dbReference>
<feature type="non-terminal residue" evidence="4">
    <location>
        <position position="1"/>
    </location>
</feature>
<dbReference type="Gene3D" id="3.90.220.20">
    <property type="entry name" value="DNA methylase specificity domains"/>
    <property type="match status" value="1"/>
</dbReference>
<organism evidence="4 5">
    <name type="scientific">candidate division TA06 bacterium</name>
    <dbReference type="NCBI Taxonomy" id="2250710"/>
    <lineage>
        <taxon>Bacteria</taxon>
        <taxon>Bacteria division TA06</taxon>
    </lineage>
</organism>
<dbReference type="GO" id="GO:0003677">
    <property type="term" value="F:DNA binding"/>
    <property type="evidence" value="ECO:0007669"/>
    <property type="project" value="UniProtKB-KW"/>
</dbReference>
<evidence type="ECO:0000256" key="1">
    <source>
        <dbReference type="ARBA" id="ARBA00022747"/>
    </source>
</evidence>
<keyword evidence="1" id="KW-0680">Restriction system</keyword>
<evidence type="ECO:0000313" key="5">
    <source>
        <dbReference type="Proteomes" id="UP000271125"/>
    </source>
</evidence>
<proteinExistence type="predicted"/>
<gene>
    <name evidence="4" type="ORF">DRP43_03235</name>
</gene>
<keyword evidence="3" id="KW-0175">Coiled coil</keyword>
<evidence type="ECO:0000256" key="2">
    <source>
        <dbReference type="ARBA" id="ARBA00023125"/>
    </source>
</evidence>
<dbReference type="AlphaFoldDB" id="A0A660SIE0"/>
<comment type="caution">
    <text evidence="4">The sequence shown here is derived from an EMBL/GenBank/DDBJ whole genome shotgun (WGS) entry which is preliminary data.</text>
</comment>
<dbReference type="SUPFAM" id="SSF116734">
    <property type="entry name" value="DNA methylase specificity domain"/>
    <property type="match status" value="1"/>
</dbReference>
<evidence type="ECO:0000313" key="4">
    <source>
        <dbReference type="EMBL" id="RKX70548.1"/>
    </source>
</evidence>
<accession>A0A660SIE0</accession>
<keyword evidence="2" id="KW-0238">DNA-binding</keyword>
<evidence type="ECO:0000256" key="3">
    <source>
        <dbReference type="SAM" id="Coils"/>
    </source>
</evidence>
<name>A0A660SIE0_UNCT6</name>
<reference evidence="4 5" key="1">
    <citation type="submission" date="2018-06" db="EMBL/GenBank/DDBJ databases">
        <title>Extensive metabolic versatility and redundancy in microbially diverse, dynamic hydrothermal sediments.</title>
        <authorList>
            <person name="Dombrowski N."/>
            <person name="Teske A."/>
            <person name="Baker B.J."/>
        </authorList>
    </citation>
    <scope>NUCLEOTIDE SEQUENCE [LARGE SCALE GENOMIC DNA]</scope>
    <source>
        <strain evidence="4">B10_G13</strain>
    </source>
</reference>
<feature type="coiled-coil region" evidence="3">
    <location>
        <begin position="59"/>
        <end position="86"/>
    </location>
</feature>
<protein>
    <recommendedName>
        <fullName evidence="6">Restriction endonuclease subunit S</fullName>
    </recommendedName>
</protein>
<evidence type="ECO:0008006" key="6">
    <source>
        <dbReference type="Google" id="ProtNLM"/>
    </source>
</evidence>